<protein>
    <submittedName>
        <fullName evidence="3">Glycosyltransferase</fullName>
        <ecNumber evidence="3">2.4.-.-</ecNumber>
    </submittedName>
</protein>
<dbReference type="InterPro" id="IPR028098">
    <property type="entry name" value="Glyco_trans_4-like_N"/>
</dbReference>
<dbReference type="Pfam" id="PF13692">
    <property type="entry name" value="Glyco_trans_1_4"/>
    <property type="match status" value="1"/>
</dbReference>
<reference evidence="4" key="1">
    <citation type="journal article" date="2019" name="Int. J. Syst. Evol. Microbiol.">
        <title>The Global Catalogue of Microorganisms (GCM) 10K type strain sequencing project: providing services to taxonomists for standard genome sequencing and annotation.</title>
        <authorList>
            <consortium name="The Broad Institute Genomics Platform"/>
            <consortium name="The Broad Institute Genome Sequencing Center for Infectious Disease"/>
            <person name="Wu L."/>
            <person name="Ma J."/>
        </authorList>
    </citation>
    <scope>NUCLEOTIDE SEQUENCE [LARGE SCALE GENOMIC DNA]</scope>
    <source>
        <strain evidence="4">KCTC 23299</strain>
    </source>
</reference>
<proteinExistence type="predicted"/>
<keyword evidence="3" id="KW-0328">Glycosyltransferase</keyword>
<keyword evidence="1 3" id="KW-0808">Transferase</keyword>
<comment type="caution">
    <text evidence="3">The sequence shown here is derived from an EMBL/GenBank/DDBJ whole genome shotgun (WGS) entry which is preliminary data.</text>
</comment>
<evidence type="ECO:0000259" key="2">
    <source>
        <dbReference type="Pfam" id="PF13439"/>
    </source>
</evidence>
<accession>A0ABW6A7D8</accession>
<evidence type="ECO:0000256" key="1">
    <source>
        <dbReference type="ARBA" id="ARBA00022679"/>
    </source>
</evidence>
<dbReference type="GO" id="GO:0016757">
    <property type="term" value="F:glycosyltransferase activity"/>
    <property type="evidence" value="ECO:0007669"/>
    <property type="project" value="UniProtKB-KW"/>
</dbReference>
<dbReference type="RefSeq" id="WP_386097908.1">
    <property type="nucleotide sequence ID" value="NZ_JBHUOZ010000003.1"/>
</dbReference>
<dbReference type="SUPFAM" id="SSF53756">
    <property type="entry name" value="UDP-Glycosyltransferase/glycogen phosphorylase"/>
    <property type="match status" value="1"/>
</dbReference>
<dbReference type="PANTHER" id="PTHR46401:SF2">
    <property type="entry name" value="GLYCOSYLTRANSFERASE WBBK-RELATED"/>
    <property type="match status" value="1"/>
</dbReference>
<dbReference type="Gene3D" id="3.40.50.2000">
    <property type="entry name" value="Glycogen Phosphorylase B"/>
    <property type="match status" value="2"/>
</dbReference>
<evidence type="ECO:0000313" key="3">
    <source>
        <dbReference type="EMBL" id="MFD2920057.1"/>
    </source>
</evidence>
<name>A0ABW6A7D8_9BACT</name>
<dbReference type="Proteomes" id="UP001597511">
    <property type="component" value="Unassembled WGS sequence"/>
</dbReference>
<dbReference type="EC" id="2.4.-.-" evidence="3"/>
<dbReference type="Pfam" id="PF13439">
    <property type="entry name" value="Glyco_transf_4"/>
    <property type="match status" value="1"/>
</dbReference>
<sequence length="376" mass="42558">MKIASLVPYKIMPARMGGQKGIYLFLKYVSQKIPVICYTSNDNEPGDTENFTVKKVLGTGSSRYYNLFTFFRLKKDFKAEGITHLVLEHPYLGWLGILLKYFAGVKFIVHSHNIEALRFKSTGRWWWRILWQYEKLVHRRADHSFFITAEDKAYAIANFRLNPGLCTVITYGIEQPKAPSFTDKETAKKQVIRHHQLENSDFILLYNGTLDYEPNLDGLKTIVNQVNPVLMAQKEFSYTIIVCGNRLSSENKAWLESHRNNNILFAGFVDDINIYFTAADMFLNPITDGGGIKTKLVEALAANNTTVSYSNGAIGIPEGIAGNKLTIVPDNEAPAFAEALLKQIHHSKEMIPDTFFDHFYWGNIAGKVAGVLQSVK</sequence>
<gene>
    <name evidence="3" type="ORF">ACFS6H_10080</name>
</gene>
<keyword evidence="4" id="KW-1185">Reference proteome</keyword>
<feature type="domain" description="Glycosyltransferase subfamily 4-like N-terminal" evidence="2">
    <location>
        <begin position="31"/>
        <end position="173"/>
    </location>
</feature>
<dbReference type="PANTHER" id="PTHR46401">
    <property type="entry name" value="GLYCOSYLTRANSFERASE WBBK-RELATED"/>
    <property type="match status" value="1"/>
</dbReference>
<organism evidence="3 4">
    <name type="scientific">Terrimonas rubra</name>
    <dbReference type="NCBI Taxonomy" id="1035890"/>
    <lineage>
        <taxon>Bacteria</taxon>
        <taxon>Pseudomonadati</taxon>
        <taxon>Bacteroidota</taxon>
        <taxon>Chitinophagia</taxon>
        <taxon>Chitinophagales</taxon>
        <taxon>Chitinophagaceae</taxon>
        <taxon>Terrimonas</taxon>
    </lineage>
</organism>
<evidence type="ECO:0000313" key="4">
    <source>
        <dbReference type="Proteomes" id="UP001597511"/>
    </source>
</evidence>
<dbReference type="EMBL" id="JBHUOZ010000003">
    <property type="protein sequence ID" value="MFD2920057.1"/>
    <property type="molecule type" value="Genomic_DNA"/>
</dbReference>